<dbReference type="EMBL" id="CAXDID020000504">
    <property type="protein sequence ID" value="CAL6097937.1"/>
    <property type="molecule type" value="Genomic_DNA"/>
</dbReference>
<organism evidence="1">
    <name type="scientific">Hexamita inflata</name>
    <dbReference type="NCBI Taxonomy" id="28002"/>
    <lineage>
        <taxon>Eukaryota</taxon>
        <taxon>Metamonada</taxon>
        <taxon>Diplomonadida</taxon>
        <taxon>Hexamitidae</taxon>
        <taxon>Hexamitinae</taxon>
        <taxon>Hexamita</taxon>
    </lineage>
</organism>
<sequence length="150" mass="17042">MAGSSSHSGRQSAFLLKSQLQVTSGTVWNLLARFLLVLQQEPCTLAPHANLSVSSHAHEQSYLGKLWLVRYTKYAQLCALRYKQSVLLHTVLLHTSHVAIINTTYNHNTRNFRIGRFSLHIQLEEENQSLNWVELVRDIDTFGVSRSGKI</sequence>
<accession>A0AA86NEW2</accession>
<evidence type="ECO:0000313" key="2">
    <source>
        <dbReference type="EMBL" id="CAL6097937.1"/>
    </source>
</evidence>
<keyword evidence="3" id="KW-1185">Reference proteome</keyword>
<evidence type="ECO:0000313" key="1">
    <source>
        <dbReference type="EMBL" id="CAI9918036.1"/>
    </source>
</evidence>
<gene>
    <name evidence="1" type="ORF">HINF_LOCUS5681</name>
    <name evidence="2" type="ORF">HINF_LOCUS69369</name>
</gene>
<dbReference type="Proteomes" id="UP001642409">
    <property type="component" value="Unassembled WGS sequence"/>
</dbReference>
<dbReference type="EMBL" id="CATOUU010000147">
    <property type="protein sequence ID" value="CAI9918036.1"/>
    <property type="molecule type" value="Genomic_DNA"/>
</dbReference>
<reference evidence="2 3" key="2">
    <citation type="submission" date="2024-07" db="EMBL/GenBank/DDBJ databases">
        <authorList>
            <person name="Akdeniz Z."/>
        </authorList>
    </citation>
    <scope>NUCLEOTIDE SEQUENCE [LARGE SCALE GENOMIC DNA]</scope>
</reference>
<proteinExistence type="predicted"/>
<comment type="caution">
    <text evidence="1">The sequence shown here is derived from an EMBL/GenBank/DDBJ whole genome shotgun (WGS) entry which is preliminary data.</text>
</comment>
<reference evidence="1" key="1">
    <citation type="submission" date="2023-06" db="EMBL/GenBank/DDBJ databases">
        <authorList>
            <person name="Kurt Z."/>
        </authorList>
    </citation>
    <scope>NUCLEOTIDE SEQUENCE</scope>
</reference>
<dbReference type="AlphaFoldDB" id="A0AA86NEW2"/>
<evidence type="ECO:0000313" key="3">
    <source>
        <dbReference type="Proteomes" id="UP001642409"/>
    </source>
</evidence>
<protein>
    <submittedName>
        <fullName evidence="2">Hypothetical_protein</fullName>
    </submittedName>
</protein>
<name>A0AA86NEW2_9EUKA</name>